<dbReference type="Proteomes" id="UP000237631">
    <property type="component" value="Unassembled WGS sequence"/>
</dbReference>
<organism evidence="1 2">
    <name type="scientific">Cercospora berteroae</name>
    <dbReference type="NCBI Taxonomy" id="357750"/>
    <lineage>
        <taxon>Eukaryota</taxon>
        <taxon>Fungi</taxon>
        <taxon>Dikarya</taxon>
        <taxon>Ascomycota</taxon>
        <taxon>Pezizomycotina</taxon>
        <taxon>Dothideomycetes</taxon>
        <taxon>Dothideomycetidae</taxon>
        <taxon>Mycosphaerellales</taxon>
        <taxon>Mycosphaerellaceae</taxon>
        <taxon>Cercospora</taxon>
    </lineage>
</organism>
<name>A0A2S6BY00_9PEZI</name>
<accession>A0A2S6BY00</accession>
<reference evidence="2" key="1">
    <citation type="journal article" date="2017" name="bioRxiv">
        <title>Conservation of a gene cluster reveals novel cercosporin biosynthetic mechanisms and extends production to the genus Colletotrichum.</title>
        <authorList>
            <person name="de Jonge R."/>
            <person name="Ebert M.K."/>
            <person name="Huitt-Roehl C.R."/>
            <person name="Pal P."/>
            <person name="Suttle J.C."/>
            <person name="Spanner R.E."/>
            <person name="Neubauer J.D."/>
            <person name="Jurick W.M.II."/>
            <person name="Stott K.A."/>
            <person name="Secor G.A."/>
            <person name="Thomma B.P.H.J."/>
            <person name="Van de Peer Y."/>
            <person name="Townsend C.A."/>
            <person name="Bolton M.D."/>
        </authorList>
    </citation>
    <scope>NUCLEOTIDE SEQUENCE [LARGE SCALE GENOMIC DNA]</scope>
    <source>
        <strain evidence="2">CBS538.71</strain>
    </source>
</reference>
<protein>
    <submittedName>
        <fullName evidence="1">Uncharacterized protein</fullName>
    </submittedName>
</protein>
<evidence type="ECO:0000313" key="2">
    <source>
        <dbReference type="Proteomes" id="UP000237631"/>
    </source>
</evidence>
<gene>
    <name evidence="1" type="ORF">CBER1_10742</name>
</gene>
<evidence type="ECO:0000313" key="1">
    <source>
        <dbReference type="EMBL" id="PPJ52364.1"/>
    </source>
</evidence>
<dbReference type="OrthoDB" id="2269179at2759"/>
<comment type="caution">
    <text evidence="1">The sequence shown here is derived from an EMBL/GenBank/DDBJ whole genome shotgun (WGS) entry which is preliminary data.</text>
</comment>
<proteinExistence type="predicted"/>
<dbReference type="AlphaFoldDB" id="A0A2S6BY00"/>
<sequence>MIERTSTSRKSLITRGCSAKETSHTYQNEVRVIKKRIRTSSWNQLLHDTTHPRACGDNLFKELARRMIQLQLQIERMTPNLHRWLLPPDDASETQLKIFDAMTRHAMTVPNAHLKQIMNLELSTTASPSTKGRHHFYVRVWTFKIEELKSLLGHFRQDDTYFTELKEWEQEIQTSEACGVRILEVRKRGTCKGPDRPIDCHLEDLESWSSGIYGEFLDILGAWAPVVAANAENFLLPDAFVAPADSANLFTENIEHLLIQSGPFSTTLNR</sequence>
<keyword evidence="2" id="KW-1185">Reference proteome</keyword>
<dbReference type="EMBL" id="PNEN01001703">
    <property type="protein sequence ID" value="PPJ52364.1"/>
    <property type="molecule type" value="Genomic_DNA"/>
</dbReference>
<dbReference type="STRING" id="357750.A0A2S6BY00"/>